<reference evidence="4 5" key="1">
    <citation type="submission" date="2020-08" db="EMBL/GenBank/DDBJ databases">
        <title>Genomic Encyclopedia of Type Strains, Phase IV (KMG-IV): sequencing the most valuable type-strain genomes for metagenomic binning, comparative biology and taxonomic classification.</title>
        <authorList>
            <person name="Goeker M."/>
        </authorList>
    </citation>
    <scope>NUCLEOTIDE SEQUENCE [LARGE SCALE GENOMIC DNA]</scope>
    <source>
        <strain evidence="4 5">DSM 21793</strain>
    </source>
</reference>
<dbReference type="GO" id="GO:0006508">
    <property type="term" value="P:proteolysis"/>
    <property type="evidence" value="ECO:0007669"/>
    <property type="project" value="InterPro"/>
</dbReference>
<dbReference type="PANTHER" id="PTHR42776">
    <property type="entry name" value="SERINE PEPTIDASE S9 FAMILY MEMBER"/>
    <property type="match status" value="1"/>
</dbReference>
<dbReference type="GO" id="GO:0004252">
    <property type="term" value="F:serine-type endopeptidase activity"/>
    <property type="evidence" value="ECO:0007669"/>
    <property type="project" value="TreeGrafter"/>
</dbReference>
<dbReference type="Proteomes" id="UP000530564">
    <property type="component" value="Unassembled WGS sequence"/>
</dbReference>
<evidence type="ECO:0000313" key="4">
    <source>
        <dbReference type="EMBL" id="MBB3892627.1"/>
    </source>
</evidence>
<dbReference type="EMBL" id="JACIDK010000005">
    <property type="protein sequence ID" value="MBB3892627.1"/>
    <property type="molecule type" value="Genomic_DNA"/>
</dbReference>
<dbReference type="InterPro" id="IPR001375">
    <property type="entry name" value="Peptidase_S9_cat"/>
</dbReference>
<dbReference type="RefSeq" id="WP_183775276.1">
    <property type="nucleotide sequence ID" value="NZ_JACIDK010000005.1"/>
</dbReference>
<accession>A0A840A5X1</accession>
<feature type="signal peptide" evidence="2">
    <location>
        <begin position="1"/>
        <end position="23"/>
    </location>
</feature>
<evidence type="ECO:0000256" key="2">
    <source>
        <dbReference type="SAM" id="SignalP"/>
    </source>
</evidence>
<dbReference type="Pfam" id="PF00326">
    <property type="entry name" value="Peptidase_S9"/>
    <property type="match status" value="1"/>
</dbReference>
<proteinExistence type="predicted"/>
<sequence length="642" mass="69632">MQRSVLAAAAWAGVLGFVASAQAAPAPASAYGRFPALADAAISPDGRRIGMLGGQDGKRFVSIATIDEPNVPVLPLGAGEGLSLIWSGDDHLLLRTAFWFSPRPKEMHRFERHVSITPEAKLATRLLENETYSQHFYNQPIMVAPQDGSGRIVLRGGANGGNEGTVMALWRVDPATGLGETIAKGARTTRSFSVDATGAARVRHDYDSNRITDVEAIHLSRPGQGAALWTRFWSTKLGGRERFLGYSAPEDAVYLFLESGEIVRQPTSGAAAQVVDRPASDTSPYMLWDHMRAAPLAIVSGGGATESYKWLDPELGAVHTSLSKILKGKEVWLLDWSADRNRVLFHVSSRTTPDAVYLYDRGRKEVSLLGEEYPELKDAPVAQGRWLSFKARDGKDIQAYLTLPPNTAPGARPPLVVMAGEAPGVGGRASFDYMVQFLASRGYAVLQPYHRGLWGFGDEFYEAGFGEWGGKMQTDLIDAVAAVSGEVDARRPCIVGHDFGGYTALTAIALQPESWRCAASMGGLSDLGLMMSKRRWFYDYESPALERLRERMGGTGKNKLSGASPARFAGKVGGPVLLIHGDQDTEIDPEQSQVMADALKAAGKPVEHIVMKDEAHYFSRGTNRVQMLEALETFLAKSYAPS</sequence>
<keyword evidence="1" id="KW-0378">Hydrolase</keyword>
<protein>
    <submittedName>
        <fullName evidence="4">Dipeptidyl aminopeptidase/acylaminoacyl peptidase</fullName>
    </submittedName>
</protein>
<dbReference type="Gene3D" id="3.40.50.1820">
    <property type="entry name" value="alpha/beta hydrolase"/>
    <property type="match status" value="1"/>
</dbReference>
<feature type="domain" description="Peptidase S9 prolyl oligopeptidase catalytic" evidence="3">
    <location>
        <begin position="430"/>
        <end position="637"/>
    </location>
</feature>
<dbReference type="SUPFAM" id="SSF50993">
    <property type="entry name" value="Peptidase/esterase 'gauge' domain"/>
    <property type="match status" value="1"/>
</dbReference>
<dbReference type="InterPro" id="IPR029058">
    <property type="entry name" value="AB_hydrolase_fold"/>
</dbReference>
<feature type="chain" id="PRO_5032723329" evidence="2">
    <location>
        <begin position="24"/>
        <end position="642"/>
    </location>
</feature>
<dbReference type="SUPFAM" id="SSF53474">
    <property type="entry name" value="alpha/beta-Hydrolases"/>
    <property type="match status" value="1"/>
</dbReference>
<dbReference type="PANTHER" id="PTHR42776:SF27">
    <property type="entry name" value="DIPEPTIDYL PEPTIDASE FAMILY MEMBER 6"/>
    <property type="match status" value="1"/>
</dbReference>
<keyword evidence="4" id="KW-0645">Protease</keyword>
<dbReference type="GO" id="GO:0004177">
    <property type="term" value="F:aminopeptidase activity"/>
    <property type="evidence" value="ECO:0007669"/>
    <property type="project" value="UniProtKB-KW"/>
</dbReference>
<evidence type="ECO:0000313" key="5">
    <source>
        <dbReference type="Proteomes" id="UP000530564"/>
    </source>
</evidence>
<gene>
    <name evidence="4" type="ORF">GGQ61_003363</name>
</gene>
<evidence type="ECO:0000256" key="1">
    <source>
        <dbReference type="ARBA" id="ARBA00022801"/>
    </source>
</evidence>
<organism evidence="4 5">
    <name type="scientific">Phenylobacterium haematophilum</name>
    <dbReference type="NCBI Taxonomy" id="98513"/>
    <lineage>
        <taxon>Bacteria</taxon>
        <taxon>Pseudomonadati</taxon>
        <taxon>Pseudomonadota</taxon>
        <taxon>Alphaproteobacteria</taxon>
        <taxon>Caulobacterales</taxon>
        <taxon>Caulobacteraceae</taxon>
        <taxon>Phenylobacterium</taxon>
    </lineage>
</organism>
<keyword evidence="2" id="KW-0732">Signal</keyword>
<comment type="caution">
    <text evidence="4">The sequence shown here is derived from an EMBL/GenBank/DDBJ whole genome shotgun (WGS) entry which is preliminary data.</text>
</comment>
<keyword evidence="4" id="KW-0031">Aminopeptidase</keyword>
<name>A0A840A5X1_9CAUL</name>
<keyword evidence="5" id="KW-1185">Reference proteome</keyword>
<evidence type="ECO:0000259" key="3">
    <source>
        <dbReference type="Pfam" id="PF00326"/>
    </source>
</evidence>
<dbReference type="AlphaFoldDB" id="A0A840A5X1"/>